<sequence>MNIELLIRYSLETLNERRNGDTVFDSLCSEVIRKKIDPDFFPATGLDAGGDGGIDGWSETQEGKIKYAFSINKQWTLKLKEEIEKANKQKFRILRFFTNQPIPQRIKESKSETEKTISLEIYDLDNLVEIINKNQELGSILDLPSIENAIKIDYLQRNNQFNISANEISTYLQRNVYEIDSKNRELSSKSIIEYCKNLPEYTILEARAGYGKTLCLISLHQAILRKSTEVKIPPVYIALRDYTIGKLMDMVETGMAASGAFQVKDALLLLDGFDEVSETNRSALLKEINQITIQSPYIRKVILSVRENTYDLSQFTNNDWQDLKFIYLQSLDNEDIQYLLDTQRITTSNRELFTRDPIFISFKDNIFYVSKLLDFFEQKGTLANSIIQLFEFLIENEIRKVFRKRENFTEIQNSLESLALYMTLNQKTKIRIEEIDKFLSLPNSPSTFEFSHKNLQEYLAAKKISRQPIEIVKKLIARGNQILPFMTNTFGFLLNLFNTEINYSKFEEILDWSLLGEGNARKLLQIEPDKITKDINLKIFKSTINQEAKSGSVWNIPSNLEDFCLNGDARNENIQFLVEQLELTINSDEFFYYSIVLQSILYKHSNVLSDQQESKIKSVLWNLLDSKINNKNQEKVEYILSVVSKFKHWEFSNEDDYQKIKTKLFELRNSDTIFDNFCKILLHSNFEIKIEQYQEFLNYILGKKLNEIHQVARNSPTQIDDDYSLNYVKVSSWGNFLILSEKMTEKISDSLWIILRHLRNHYNEYFIKYINSDELEEYLKHILKRLEFELDTSQIREENKMFLMEWIFESADEARINPVLNIIKKFKKSTNILQLLHEIIIKAPNPSRNVWLFSELIQTLIRSENDFDLFQELFLDMNNERLFPLYKSVIFGLKNNLEIYSYIKIKAPPEIISEINLDQIKISESKKAYQSRQEKEKSDYKIAFNLDEIKKEISLIFEVLKTEEIQRAKLWDFRKESEFENINQFVLFLVRYSTTDDNEIIERSKLLTILDSMNWDLSFMDFLIQYCSAKSIDINEFSQEEIDKVIDWMKLAVERFPLNNVAKPLKNVHRTLSFLLRKINPEWINFDFKKEYGKNFLGLAFSGFPNQLHGAIIVNYDSFSIDYLEKVLLDRLDILKFIIENFETGTKNSRVIIGITGYISNHLGSLFPGLRKEIKNKITQYLIDHIAEEYYPSILDCAYQLGFSPLDLDVEWISKALVIDEDRQDLVHNIAASFYIYGSEHFSNIEGIYNHLSKALLESFNKEKDSLKKKIFAEYLLRIHRNGGKVFQWYVNYLLSNDANPISSRFVRYSEGGKIYSNNINDLPLIEKLFVYSREKDPPSERRRTILDFALTSYKEMSYSINSDEELREILQSIERMIQNGHPFMNQIKYEIESSFNERNYKPMELERFLELA</sequence>
<gene>
    <name evidence="1" type="ORF">LEP1GSC195_2888</name>
</gene>
<comment type="caution">
    <text evidence="1">The sequence shown here is derived from an EMBL/GenBank/DDBJ whole genome shotgun (WGS) entry which is preliminary data.</text>
</comment>
<dbReference type="STRING" id="1218599.LEP1GSC195_2888"/>
<dbReference type="InterPro" id="IPR027417">
    <property type="entry name" value="P-loop_NTPase"/>
</dbReference>
<accession>R8ZZ43</accession>
<reference evidence="1" key="1">
    <citation type="submission" date="2013-04" db="EMBL/GenBank/DDBJ databases">
        <authorList>
            <person name="Harkins D.M."/>
            <person name="Durkin A.S."/>
            <person name="Brinkac L.M."/>
            <person name="Haft D.H."/>
            <person name="Selengut J.D."/>
            <person name="Sanka R."/>
            <person name="DePew J."/>
            <person name="Purushe J."/>
            <person name="Galloway R.L."/>
            <person name="Vinetz J.M."/>
            <person name="Sutton G.G."/>
            <person name="Nierman W.C."/>
            <person name="Fouts D.E."/>
        </authorList>
    </citation>
    <scope>NUCLEOTIDE SEQUENCE [LARGE SCALE GENOMIC DNA]</scope>
    <source>
        <strain evidence="1">CDC</strain>
    </source>
</reference>
<dbReference type="EMBL" id="AOGZ02000014">
    <property type="protein sequence ID" value="EOQ95236.1"/>
    <property type="molecule type" value="Genomic_DNA"/>
</dbReference>
<evidence type="ECO:0000313" key="1">
    <source>
        <dbReference type="EMBL" id="EOQ95236.1"/>
    </source>
</evidence>
<keyword evidence="2" id="KW-1185">Reference proteome</keyword>
<organism evidence="1 2">
    <name type="scientific">Leptospira wolbachii serovar Codice str. CDC</name>
    <dbReference type="NCBI Taxonomy" id="1218599"/>
    <lineage>
        <taxon>Bacteria</taxon>
        <taxon>Pseudomonadati</taxon>
        <taxon>Spirochaetota</taxon>
        <taxon>Spirochaetia</taxon>
        <taxon>Leptospirales</taxon>
        <taxon>Leptospiraceae</taxon>
        <taxon>Leptospira</taxon>
    </lineage>
</organism>
<name>R8ZZ43_9LEPT</name>
<proteinExistence type="predicted"/>
<dbReference type="Gene3D" id="3.40.50.300">
    <property type="entry name" value="P-loop containing nucleotide triphosphate hydrolases"/>
    <property type="match status" value="1"/>
</dbReference>
<dbReference type="Proteomes" id="UP000013984">
    <property type="component" value="Unassembled WGS sequence"/>
</dbReference>
<protein>
    <submittedName>
        <fullName evidence="1">Uncharacterized protein</fullName>
    </submittedName>
</protein>
<dbReference type="OrthoDB" id="8450256at2"/>
<dbReference type="RefSeq" id="WP_015680625.1">
    <property type="nucleotide sequence ID" value="NZ_AOGZ02000014.1"/>
</dbReference>
<evidence type="ECO:0000313" key="2">
    <source>
        <dbReference type="Proteomes" id="UP000013984"/>
    </source>
</evidence>